<evidence type="ECO:0000256" key="3">
    <source>
        <dbReference type="ARBA" id="ARBA00022723"/>
    </source>
</evidence>
<evidence type="ECO:0000256" key="2">
    <source>
        <dbReference type="ARBA" id="ARBA00022448"/>
    </source>
</evidence>
<keyword evidence="8" id="KW-1185">Reference proteome</keyword>
<protein>
    <submittedName>
        <fullName evidence="7">Tromp-1</fullName>
    </submittedName>
</protein>
<proteinExistence type="inferred from homology"/>
<comment type="similarity">
    <text evidence="5">Belongs to the bacterial solute-binding protein 9 family.</text>
</comment>
<evidence type="ECO:0000313" key="8">
    <source>
        <dbReference type="Proteomes" id="UP000289841"/>
    </source>
</evidence>
<dbReference type="GO" id="GO:0030313">
    <property type="term" value="C:cell envelope"/>
    <property type="evidence" value="ECO:0007669"/>
    <property type="project" value="UniProtKB-SubCell"/>
</dbReference>
<evidence type="ECO:0000256" key="4">
    <source>
        <dbReference type="ARBA" id="ARBA00022729"/>
    </source>
</evidence>
<dbReference type="PROSITE" id="PS51257">
    <property type="entry name" value="PROKAR_LIPOPROTEIN"/>
    <property type="match status" value="1"/>
</dbReference>
<dbReference type="InterPro" id="IPR006128">
    <property type="entry name" value="Lipoprotein_PsaA-like"/>
</dbReference>
<evidence type="ECO:0000256" key="5">
    <source>
        <dbReference type="RuleBase" id="RU003512"/>
    </source>
</evidence>
<dbReference type="Gene3D" id="3.40.50.1980">
    <property type="entry name" value="Nitrogenase molybdenum iron protein domain"/>
    <property type="match status" value="2"/>
</dbReference>
<keyword evidence="3" id="KW-0479">Metal-binding</keyword>
<dbReference type="PRINTS" id="PR00690">
    <property type="entry name" value="ADHESNFAMILY"/>
</dbReference>
<dbReference type="EMBL" id="LR215048">
    <property type="protein sequence ID" value="VEU79701.1"/>
    <property type="molecule type" value="Genomic_DNA"/>
</dbReference>
<sequence>MKKLIFILTTLLAFALVGCNNNKYEYVEGKVNIVATTTMLGDLAKEIGGDYVSVKTLMGVGVDPHNYEARPSDSRALTKSDLVVVSGLHLEAKMGEILEKLPNEKVIVVGNSLEASKLLKDEDGAIDPHFWFDINLWKVAANALGNKLIAVDSENKIAYETRLNTYLNELDVLDAYVRSKVSELSEDKRKLVTAHDAFQYFAHAYGFEVHAIQGISTQSEASTKDIQDLAKLVKELNVKAVFIESSVPEATIRSVIEGAKALGHTVTIGGELYSDSLGDSASGTETYIKTIRANIDTIVNALK</sequence>
<evidence type="ECO:0000256" key="1">
    <source>
        <dbReference type="ARBA" id="ARBA00004196"/>
    </source>
</evidence>
<dbReference type="InterPro" id="IPR050492">
    <property type="entry name" value="Bact_metal-bind_prot9"/>
</dbReference>
<dbReference type="Pfam" id="PF01297">
    <property type="entry name" value="ZnuA"/>
    <property type="match status" value="1"/>
</dbReference>
<dbReference type="InterPro" id="IPR006127">
    <property type="entry name" value="ZnuA-like"/>
</dbReference>
<dbReference type="Proteomes" id="UP000289841">
    <property type="component" value="Chromosome"/>
</dbReference>
<evidence type="ECO:0000313" key="7">
    <source>
        <dbReference type="EMBL" id="VEU79701.1"/>
    </source>
</evidence>
<organism evidence="7 8">
    <name type="scientific">Haploplasma axanthum</name>
    <name type="common">Acholeplasma axanthum</name>
    <dbReference type="NCBI Taxonomy" id="29552"/>
    <lineage>
        <taxon>Bacteria</taxon>
        <taxon>Bacillati</taxon>
        <taxon>Mycoplasmatota</taxon>
        <taxon>Mollicutes</taxon>
        <taxon>Acholeplasmatales</taxon>
        <taxon>Acholeplasmataceae</taxon>
        <taxon>Haploplasma</taxon>
    </lineage>
</organism>
<feature type="chain" id="PRO_5019513250" evidence="6">
    <location>
        <begin position="16"/>
        <end position="303"/>
    </location>
</feature>
<feature type="signal peptide" evidence="6">
    <location>
        <begin position="1"/>
        <end position="15"/>
    </location>
</feature>
<dbReference type="PANTHER" id="PTHR42953:SF1">
    <property type="entry name" value="METAL-BINDING PROTEIN HI_0362-RELATED"/>
    <property type="match status" value="1"/>
</dbReference>
<dbReference type="RefSeq" id="WP_026390713.1">
    <property type="nucleotide sequence ID" value="NZ_LR215048.1"/>
</dbReference>
<evidence type="ECO:0000256" key="6">
    <source>
        <dbReference type="SAM" id="SignalP"/>
    </source>
</evidence>
<dbReference type="PANTHER" id="PTHR42953">
    <property type="entry name" value="HIGH-AFFINITY ZINC UPTAKE SYSTEM PROTEIN ZNUA-RELATED"/>
    <property type="match status" value="1"/>
</dbReference>
<keyword evidence="4 6" id="KW-0732">Signal</keyword>
<dbReference type="GO" id="GO:0046872">
    <property type="term" value="F:metal ion binding"/>
    <property type="evidence" value="ECO:0007669"/>
    <property type="project" value="UniProtKB-KW"/>
</dbReference>
<comment type="subcellular location">
    <subcellularLocation>
        <location evidence="1">Cell envelope</location>
    </subcellularLocation>
</comment>
<accession>A0A449BBE6</accession>
<dbReference type="SUPFAM" id="SSF53807">
    <property type="entry name" value="Helical backbone' metal receptor"/>
    <property type="match status" value="1"/>
</dbReference>
<dbReference type="InterPro" id="IPR006129">
    <property type="entry name" value="AdhesinB"/>
</dbReference>
<name>A0A449BBE6_HAPAX</name>
<gene>
    <name evidence="7" type="primary">troA</name>
    <name evidence="7" type="ORF">NCTC10138_00110</name>
</gene>
<reference evidence="7 8" key="1">
    <citation type="submission" date="2019-01" db="EMBL/GenBank/DDBJ databases">
        <authorList>
            <consortium name="Pathogen Informatics"/>
        </authorList>
    </citation>
    <scope>NUCLEOTIDE SEQUENCE [LARGE SCALE GENOMIC DNA]</scope>
    <source>
        <strain evidence="7 8">NCTC10138</strain>
    </source>
</reference>
<keyword evidence="2 5" id="KW-0813">Transport</keyword>
<dbReference type="STRING" id="1278311.GCA_000428705_01241"/>
<dbReference type="GO" id="GO:0007155">
    <property type="term" value="P:cell adhesion"/>
    <property type="evidence" value="ECO:0007669"/>
    <property type="project" value="InterPro"/>
</dbReference>
<dbReference type="AlphaFoldDB" id="A0A449BBE6"/>
<dbReference type="KEGG" id="aaxa:NCTC10138_00110"/>
<dbReference type="PRINTS" id="PR00691">
    <property type="entry name" value="ADHESINB"/>
</dbReference>
<dbReference type="OrthoDB" id="9810636at2"/>
<dbReference type="GO" id="GO:0030001">
    <property type="term" value="P:metal ion transport"/>
    <property type="evidence" value="ECO:0007669"/>
    <property type="project" value="InterPro"/>
</dbReference>